<comment type="caution">
    <text evidence="3">The sequence shown here is derived from an EMBL/GenBank/DDBJ whole genome shotgun (WGS) entry which is preliminary data.</text>
</comment>
<proteinExistence type="predicted"/>
<dbReference type="Pfam" id="PF05228">
    <property type="entry name" value="CHASE4"/>
    <property type="match status" value="1"/>
</dbReference>
<evidence type="ECO:0000313" key="4">
    <source>
        <dbReference type="Proteomes" id="UP000308891"/>
    </source>
</evidence>
<dbReference type="Proteomes" id="UP000308891">
    <property type="component" value="Unassembled WGS sequence"/>
</dbReference>
<accession>A0A4T0V332</accession>
<dbReference type="EMBL" id="STGJ01000002">
    <property type="protein sequence ID" value="TIC86040.1"/>
    <property type="molecule type" value="Genomic_DNA"/>
</dbReference>
<keyword evidence="1" id="KW-0472">Membrane</keyword>
<feature type="domain" description="CHASE4" evidence="2">
    <location>
        <begin position="67"/>
        <end position="206"/>
    </location>
</feature>
<dbReference type="AlphaFoldDB" id="A0A4T0V332"/>
<protein>
    <recommendedName>
        <fullName evidence="2">CHASE4 domain-containing protein</fullName>
    </recommendedName>
</protein>
<organism evidence="3 4">
    <name type="scientific">Crenobacter intestini</name>
    <dbReference type="NCBI Taxonomy" id="2563443"/>
    <lineage>
        <taxon>Bacteria</taxon>
        <taxon>Pseudomonadati</taxon>
        <taxon>Pseudomonadota</taxon>
        <taxon>Betaproteobacteria</taxon>
        <taxon>Neisseriales</taxon>
        <taxon>Neisseriaceae</taxon>
        <taxon>Crenobacter</taxon>
    </lineage>
</organism>
<keyword evidence="1" id="KW-1133">Transmembrane helix</keyword>
<dbReference type="Gene3D" id="3.30.450.20">
    <property type="entry name" value="PAS domain"/>
    <property type="match status" value="2"/>
</dbReference>
<reference evidence="3 4" key="1">
    <citation type="submission" date="2019-04" db="EMBL/GenBank/DDBJ databases">
        <title>Crenobacter sp. nov.</title>
        <authorList>
            <person name="Shi S."/>
        </authorList>
    </citation>
    <scope>NUCLEOTIDE SEQUENCE [LARGE SCALE GENOMIC DNA]</scope>
    <source>
        <strain evidence="3 4">GY 70310</strain>
    </source>
</reference>
<dbReference type="InterPro" id="IPR035965">
    <property type="entry name" value="PAS-like_dom_sf"/>
</dbReference>
<dbReference type="RefSeq" id="WP_136551386.1">
    <property type="nucleotide sequence ID" value="NZ_STGJ01000002.1"/>
</dbReference>
<evidence type="ECO:0000256" key="1">
    <source>
        <dbReference type="SAM" id="Phobius"/>
    </source>
</evidence>
<sequence length="508" mass="54466">MSWLSTLMPAKLAHRIALTLGLLSLALAAAIWLYGQYALRPAIAQSEQQAARAQAEHTRDLFVEAAAALERQADSLANWDDAYLYATGADPQRLNAFLDSRTHNALGLDFLAVFDPRGDLMTTAEWGGKGVFRDELMLTRELDPATSFGRIFTQAVRQGKKVSGGVVRLARGPYYVSIAQIRPASRQGGPAGYLVTGVAADKLLLQTKGAYSATLARVVPITARDLPDQVLHWVGKREPASDELLIFRDDATTQTWNAIPSLDGKPALLLGSSQPRDMSRLASEKLAQIALIAVGGTLLLGLVAWGVVHALISRRLGALLQSVHGLTRPGQTALLETRGNDEVAFLTRAVNQLAHGKNTSIEALRQVEHQLDLVFAQSPSAMLLVRDGQLSDANAAATALLKAQHSATLVGKHLSDIVESSDATARRLLLLTQSRQLDGEIPPLLCRVHALDGSLISCDIKALRLPLPGKPTLYLFISPLAGEQAASGGAEHGGRLISISDRLAPRHA</sequence>
<keyword evidence="1" id="KW-0812">Transmembrane</keyword>
<gene>
    <name evidence="3" type="ORF">E5K04_02755</name>
</gene>
<dbReference type="SUPFAM" id="SSF55785">
    <property type="entry name" value="PYP-like sensor domain (PAS domain)"/>
    <property type="match status" value="1"/>
</dbReference>
<feature type="transmembrane region" description="Helical" evidence="1">
    <location>
        <begin position="286"/>
        <end position="312"/>
    </location>
</feature>
<keyword evidence="4" id="KW-1185">Reference proteome</keyword>
<dbReference type="InterPro" id="IPR007892">
    <property type="entry name" value="CHASE4"/>
</dbReference>
<name>A0A4T0V332_9NEIS</name>
<evidence type="ECO:0000259" key="2">
    <source>
        <dbReference type="Pfam" id="PF05228"/>
    </source>
</evidence>
<dbReference type="OrthoDB" id="7318144at2"/>
<evidence type="ECO:0000313" key="3">
    <source>
        <dbReference type="EMBL" id="TIC86040.1"/>
    </source>
</evidence>